<proteinExistence type="inferred from homology"/>
<comment type="similarity">
    <text evidence="2">Belongs to the unc-50 family.</text>
</comment>
<evidence type="ECO:0000256" key="3">
    <source>
        <dbReference type="ARBA" id="ARBA00022692"/>
    </source>
</evidence>
<dbReference type="RefSeq" id="XP_028529154.1">
    <property type="nucleotide sequence ID" value="XM_028672619.1"/>
</dbReference>
<feature type="transmembrane region" description="Helical" evidence="6">
    <location>
        <begin position="229"/>
        <end position="249"/>
    </location>
</feature>
<dbReference type="GeneID" id="39732097"/>
<dbReference type="Proteomes" id="UP000220797">
    <property type="component" value="Unassembled WGS sequence"/>
</dbReference>
<keyword evidence="8" id="KW-1185">Reference proteome</keyword>
<feature type="transmembrane region" description="Helical" evidence="6">
    <location>
        <begin position="143"/>
        <end position="164"/>
    </location>
</feature>
<feature type="transmembrane region" description="Helical" evidence="6">
    <location>
        <begin position="270"/>
        <end position="288"/>
    </location>
</feature>
<comment type="subcellular location">
    <subcellularLocation>
        <location evidence="1">Membrane</location>
        <topology evidence="1">Multi-pass membrane protein</topology>
    </subcellularLocation>
</comment>
<feature type="transmembrane region" description="Helical" evidence="6">
    <location>
        <begin position="193"/>
        <end position="217"/>
    </location>
</feature>
<dbReference type="PANTHER" id="PTHR12841">
    <property type="entry name" value="PROTEIN UNC-50 HOMOLOG"/>
    <property type="match status" value="1"/>
</dbReference>
<evidence type="ECO:0000256" key="2">
    <source>
        <dbReference type="ARBA" id="ARBA00006293"/>
    </source>
</evidence>
<accession>A0A1J1GV33</accession>
<evidence type="ECO:0000313" key="7">
    <source>
        <dbReference type="EMBL" id="CRG96349.1"/>
    </source>
</evidence>
<dbReference type="PANTHER" id="PTHR12841:SF6">
    <property type="entry name" value="PROTEIN UNC-50 HOMOLOG"/>
    <property type="match status" value="1"/>
</dbReference>
<feature type="transmembrane region" description="Helical" evidence="6">
    <location>
        <begin position="102"/>
        <end position="123"/>
    </location>
</feature>
<dbReference type="InterPro" id="IPR007881">
    <property type="entry name" value="UNC-50"/>
</dbReference>
<evidence type="ECO:0000256" key="4">
    <source>
        <dbReference type="ARBA" id="ARBA00022989"/>
    </source>
</evidence>
<dbReference type="GO" id="GO:0000139">
    <property type="term" value="C:Golgi membrane"/>
    <property type="evidence" value="ECO:0007669"/>
    <property type="project" value="TreeGrafter"/>
</dbReference>
<dbReference type="VEuPathDB" id="PlasmoDB:PGAL8A_00356700"/>
<protein>
    <submittedName>
        <fullName evidence="7">UNC-50 protein, putative</fullName>
    </submittedName>
</protein>
<evidence type="ECO:0000256" key="5">
    <source>
        <dbReference type="ARBA" id="ARBA00023136"/>
    </source>
</evidence>
<dbReference type="Pfam" id="PF05216">
    <property type="entry name" value="UNC-50"/>
    <property type="match status" value="1"/>
</dbReference>
<evidence type="ECO:0000313" key="8">
    <source>
        <dbReference type="Proteomes" id="UP000220797"/>
    </source>
</evidence>
<dbReference type="OrthoDB" id="10027013at2759"/>
<sequence>MLPLHNNENKKKNEEIGIDFRKKNGYGIKNIGKIISSHKQFNKNVKKKISYDYIVILLNKANLDIKYNYAQIAYSLFCPSKLYKLFLYRKQNKNHYYRDDPCFFFIFLVNYLTIGYIYSINIISRKPNVINDNSKYALFTIRIFYPLLIFLLTGILITTLNYIYIFKCIKNRSIVGNEYNTVFESIKDLNREILFFFDINLNCSTTILISSFAVPYFFLPILTIKHFEILKKIVIIILNILDILGWMYYLYIYKIGMHVILCRNIKQNNYIYIFFFCFILIFFFYLTYNNLTFALFIYNFF</sequence>
<evidence type="ECO:0000256" key="6">
    <source>
        <dbReference type="SAM" id="Phobius"/>
    </source>
</evidence>
<gene>
    <name evidence="7" type="primary">UNC50</name>
    <name evidence="7" type="ORF">PGAL8A_00356700</name>
</gene>
<keyword evidence="3 6" id="KW-0812">Transmembrane</keyword>
<keyword evidence="5 6" id="KW-0472">Membrane</keyword>
<organism evidence="7 8">
    <name type="scientific">Plasmodium gallinaceum</name>
    <dbReference type="NCBI Taxonomy" id="5849"/>
    <lineage>
        <taxon>Eukaryota</taxon>
        <taxon>Sar</taxon>
        <taxon>Alveolata</taxon>
        <taxon>Apicomplexa</taxon>
        <taxon>Aconoidasida</taxon>
        <taxon>Haemosporida</taxon>
        <taxon>Plasmodiidae</taxon>
        <taxon>Plasmodium</taxon>
        <taxon>Plasmodium (Haemamoeba)</taxon>
    </lineage>
</organism>
<reference evidence="7" key="1">
    <citation type="submission" date="2015-04" db="EMBL/GenBank/DDBJ databases">
        <authorList>
            <consortium name="Pathogen Informatics"/>
        </authorList>
    </citation>
    <scope>NUCLEOTIDE SEQUENCE [LARGE SCALE GENOMIC DNA]</scope>
    <source>
        <strain evidence="7">8A</strain>
    </source>
</reference>
<name>A0A1J1GV33_PLAGA</name>
<evidence type="ECO:0000256" key="1">
    <source>
        <dbReference type="ARBA" id="ARBA00004141"/>
    </source>
</evidence>
<dbReference type="AlphaFoldDB" id="A0A1J1GV33"/>
<comment type="caution">
    <text evidence="7">The sequence shown here is derived from an EMBL/GenBank/DDBJ whole genome shotgun (WGS) entry which is preliminary data.</text>
</comment>
<keyword evidence="4 6" id="KW-1133">Transmembrane helix</keyword>
<dbReference type="EMBL" id="CVMV01000059">
    <property type="protein sequence ID" value="CRG96349.1"/>
    <property type="molecule type" value="Genomic_DNA"/>
</dbReference>